<organism evidence="2 3">
    <name type="scientific">Caenorhabditis remanei</name>
    <name type="common">Caenorhabditis vulgaris</name>
    <dbReference type="NCBI Taxonomy" id="31234"/>
    <lineage>
        <taxon>Eukaryota</taxon>
        <taxon>Metazoa</taxon>
        <taxon>Ecdysozoa</taxon>
        <taxon>Nematoda</taxon>
        <taxon>Chromadorea</taxon>
        <taxon>Rhabditida</taxon>
        <taxon>Rhabditina</taxon>
        <taxon>Rhabditomorpha</taxon>
        <taxon>Rhabditoidea</taxon>
        <taxon>Rhabditidae</taxon>
        <taxon>Peloderinae</taxon>
        <taxon>Caenorhabditis</taxon>
    </lineage>
</organism>
<accession>A0A6A5GM84</accession>
<evidence type="ECO:0008006" key="4">
    <source>
        <dbReference type="Google" id="ProtNLM"/>
    </source>
</evidence>
<proteinExistence type="predicted"/>
<sequence length="129" mass="14582">MLNFFLPIILLFTASTVSASPAALHTGFQQKSLEYINSFRSRFAHAAQIANMQKMRYNRTLEATIQNFTSSCDLLDNMEDMPTPKHIKIILRHTKIILYKNVLGTGSYCDSYSASIGYPSRLCIDGYSM</sequence>
<feature type="signal peptide" evidence="1">
    <location>
        <begin position="1"/>
        <end position="19"/>
    </location>
</feature>
<protein>
    <recommendedName>
        <fullName evidence="4">SCP domain-containing protein</fullName>
    </recommendedName>
</protein>
<dbReference type="InterPro" id="IPR035940">
    <property type="entry name" value="CAP_sf"/>
</dbReference>
<name>A0A6A5GM84_CAERE</name>
<dbReference type="RefSeq" id="XP_053583696.1">
    <property type="nucleotide sequence ID" value="XM_053728924.1"/>
</dbReference>
<evidence type="ECO:0000313" key="2">
    <source>
        <dbReference type="EMBL" id="KAF1755761.1"/>
    </source>
</evidence>
<dbReference type="EMBL" id="WUAV01000004">
    <property type="protein sequence ID" value="KAF1755761.1"/>
    <property type="molecule type" value="Genomic_DNA"/>
</dbReference>
<dbReference type="SUPFAM" id="SSF55797">
    <property type="entry name" value="PR-1-like"/>
    <property type="match status" value="1"/>
</dbReference>
<keyword evidence="1" id="KW-0732">Signal</keyword>
<dbReference type="AlphaFoldDB" id="A0A6A5GM84"/>
<dbReference type="KEGG" id="crq:GCK72_012211"/>
<evidence type="ECO:0000313" key="3">
    <source>
        <dbReference type="Proteomes" id="UP000483820"/>
    </source>
</evidence>
<dbReference type="GeneID" id="9816816"/>
<reference evidence="2 3" key="1">
    <citation type="submission" date="2019-12" db="EMBL/GenBank/DDBJ databases">
        <title>Chromosome-level assembly of the Caenorhabditis remanei genome.</title>
        <authorList>
            <person name="Teterina A.A."/>
            <person name="Willis J.H."/>
            <person name="Phillips P.C."/>
        </authorList>
    </citation>
    <scope>NUCLEOTIDE SEQUENCE [LARGE SCALE GENOMIC DNA]</scope>
    <source>
        <strain evidence="2 3">PX506</strain>
        <tissue evidence="2">Whole organism</tissue>
    </source>
</reference>
<gene>
    <name evidence="2" type="ORF">GCK72_012211</name>
</gene>
<feature type="chain" id="PRO_5025491833" description="SCP domain-containing protein" evidence="1">
    <location>
        <begin position="20"/>
        <end position="129"/>
    </location>
</feature>
<dbReference type="Proteomes" id="UP000483820">
    <property type="component" value="Chromosome IV"/>
</dbReference>
<dbReference type="Gene3D" id="3.40.33.10">
    <property type="entry name" value="CAP"/>
    <property type="match status" value="1"/>
</dbReference>
<dbReference type="CTD" id="9816816"/>
<evidence type="ECO:0000256" key="1">
    <source>
        <dbReference type="SAM" id="SignalP"/>
    </source>
</evidence>
<comment type="caution">
    <text evidence="2">The sequence shown here is derived from an EMBL/GenBank/DDBJ whole genome shotgun (WGS) entry which is preliminary data.</text>
</comment>